<comment type="caution">
    <text evidence="3">The sequence shown here is derived from an EMBL/GenBank/DDBJ whole genome shotgun (WGS) entry which is preliminary data.</text>
</comment>
<name>A0A0G0BFC1_9BACT</name>
<feature type="transmembrane region" description="Helical" evidence="1">
    <location>
        <begin position="138"/>
        <end position="157"/>
    </location>
</feature>
<dbReference type="Pfam" id="PF01833">
    <property type="entry name" value="TIG"/>
    <property type="match status" value="1"/>
</dbReference>
<dbReference type="InterPro" id="IPR014756">
    <property type="entry name" value="Ig_E-set"/>
</dbReference>
<feature type="transmembrane region" description="Helical" evidence="1">
    <location>
        <begin position="286"/>
        <end position="304"/>
    </location>
</feature>
<feature type="transmembrane region" description="Helical" evidence="1">
    <location>
        <begin position="163"/>
        <end position="180"/>
    </location>
</feature>
<feature type="transmembrane region" description="Helical" evidence="1">
    <location>
        <begin position="325"/>
        <end position="347"/>
    </location>
</feature>
<feature type="transmembrane region" description="Helical" evidence="1">
    <location>
        <begin position="209"/>
        <end position="227"/>
    </location>
</feature>
<keyword evidence="1" id="KW-0812">Transmembrane</keyword>
<proteinExistence type="predicted"/>
<keyword evidence="1" id="KW-0472">Membrane</keyword>
<feature type="transmembrane region" description="Helical" evidence="1">
    <location>
        <begin position="359"/>
        <end position="379"/>
    </location>
</feature>
<organism evidence="3 4">
    <name type="scientific">Candidatus Nomurabacteria bacterium GW2011_GWF1_31_48</name>
    <dbReference type="NCBI Taxonomy" id="1618767"/>
    <lineage>
        <taxon>Bacteria</taxon>
        <taxon>Candidatus Nomuraibacteriota</taxon>
    </lineage>
</organism>
<dbReference type="InterPro" id="IPR013783">
    <property type="entry name" value="Ig-like_fold"/>
</dbReference>
<accession>A0A0G0BFC1</accession>
<keyword evidence="1" id="KW-1133">Transmembrane helix</keyword>
<sequence>MKGDIVFGKFHSQYPNLGIVSVRFYNQDRDSDDTLVFRLKEEGKEKWYYEAKYKTDQFMPHKHFPFGFSEIKDSVGKNYEFQIESLRGASGSGILIDNQYPVFLAKSTFLKADLSGNKNTLLYFLGNKFINILGDKDLLFNNFLFFLPLIYFVIFVLSKGISFQFLTGFAMAIVIYDIFWLKGSYDSLFIGILFLWGLISRRFHFESRIAAVFALGFLALTPIMLIFSQDDLAEKTAVWAYLFLCVTVVQQIYELKKHPKNLFTLEKFKNNIFKIKFDKSDPIAQFIYRIYNPIILLLSFYILFKFGQRIYESSRLYQLFFPKVYLIKFLTYTFLPQILFLFALVITFLKVNKKFKNKIFLGFIFSLILLFSSTIIVNLSTKFRDTPTIVSVSPNDFSEAWVDIIINGVNFQDLPFAGKVLVGGAEQRIIDWKDERIIFRTDPYKLKSGVLEVITSENIKSNQYQFNYLYK</sequence>
<evidence type="ECO:0000313" key="3">
    <source>
        <dbReference type="EMBL" id="KKP29772.1"/>
    </source>
</evidence>
<feature type="domain" description="IPT/TIG" evidence="2">
    <location>
        <begin position="387"/>
        <end position="468"/>
    </location>
</feature>
<evidence type="ECO:0000256" key="1">
    <source>
        <dbReference type="SAM" id="Phobius"/>
    </source>
</evidence>
<gene>
    <name evidence="3" type="ORF">UR19_C0008G0014</name>
</gene>
<protein>
    <recommendedName>
        <fullName evidence="2">IPT/TIG domain-containing protein</fullName>
    </recommendedName>
</protein>
<dbReference type="SUPFAM" id="SSF81296">
    <property type="entry name" value="E set domains"/>
    <property type="match status" value="1"/>
</dbReference>
<dbReference type="InterPro" id="IPR002909">
    <property type="entry name" value="IPT_dom"/>
</dbReference>
<dbReference type="Gene3D" id="2.60.40.10">
    <property type="entry name" value="Immunoglobulins"/>
    <property type="match status" value="1"/>
</dbReference>
<feature type="transmembrane region" description="Helical" evidence="1">
    <location>
        <begin position="187"/>
        <end position="203"/>
    </location>
</feature>
<evidence type="ECO:0000259" key="2">
    <source>
        <dbReference type="Pfam" id="PF01833"/>
    </source>
</evidence>
<evidence type="ECO:0000313" key="4">
    <source>
        <dbReference type="Proteomes" id="UP000034934"/>
    </source>
</evidence>
<reference evidence="3 4" key="1">
    <citation type="journal article" date="2015" name="Nature">
        <title>rRNA introns, odd ribosomes, and small enigmatic genomes across a large radiation of phyla.</title>
        <authorList>
            <person name="Brown C.T."/>
            <person name="Hug L.A."/>
            <person name="Thomas B.C."/>
            <person name="Sharon I."/>
            <person name="Castelle C.J."/>
            <person name="Singh A."/>
            <person name="Wilkins M.J."/>
            <person name="Williams K.H."/>
            <person name="Banfield J.F."/>
        </authorList>
    </citation>
    <scope>NUCLEOTIDE SEQUENCE [LARGE SCALE GENOMIC DNA]</scope>
</reference>
<dbReference type="EMBL" id="LBOG01000008">
    <property type="protein sequence ID" value="KKP29772.1"/>
    <property type="molecule type" value="Genomic_DNA"/>
</dbReference>
<feature type="transmembrane region" description="Helical" evidence="1">
    <location>
        <begin position="236"/>
        <end position="253"/>
    </location>
</feature>
<dbReference type="Proteomes" id="UP000034934">
    <property type="component" value="Unassembled WGS sequence"/>
</dbReference>
<dbReference type="AlphaFoldDB" id="A0A0G0BFC1"/>